<keyword evidence="2" id="KW-1185">Reference proteome</keyword>
<protein>
    <submittedName>
        <fullName evidence="1">Uncharacterized protein</fullName>
    </submittedName>
</protein>
<gene>
    <name evidence="1" type="ORF">T4D_7558</name>
</gene>
<accession>A0A0V1FKY1</accession>
<reference evidence="1 2" key="1">
    <citation type="submission" date="2015-01" db="EMBL/GenBank/DDBJ databases">
        <title>Evolution of Trichinella species and genotypes.</title>
        <authorList>
            <person name="Korhonen P.K."/>
            <person name="Edoardo P."/>
            <person name="Giuseppe L.R."/>
            <person name="Gasser R.B."/>
        </authorList>
    </citation>
    <scope>NUCLEOTIDE SEQUENCE [LARGE SCALE GENOMIC DNA]</scope>
    <source>
        <strain evidence="1">ISS470</strain>
    </source>
</reference>
<name>A0A0V1FKY1_TRIPS</name>
<dbReference type="AlphaFoldDB" id="A0A0V1FKY1"/>
<dbReference type="Proteomes" id="UP000054995">
    <property type="component" value="Unassembled WGS sequence"/>
</dbReference>
<proteinExistence type="predicted"/>
<organism evidence="1 2">
    <name type="scientific">Trichinella pseudospiralis</name>
    <name type="common">Parasitic roundworm</name>
    <dbReference type="NCBI Taxonomy" id="6337"/>
    <lineage>
        <taxon>Eukaryota</taxon>
        <taxon>Metazoa</taxon>
        <taxon>Ecdysozoa</taxon>
        <taxon>Nematoda</taxon>
        <taxon>Enoplea</taxon>
        <taxon>Dorylaimia</taxon>
        <taxon>Trichinellida</taxon>
        <taxon>Trichinellidae</taxon>
        <taxon>Trichinella</taxon>
    </lineage>
</organism>
<evidence type="ECO:0000313" key="1">
    <source>
        <dbReference type="EMBL" id="KRY86715.1"/>
    </source>
</evidence>
<sequence length="60" mass="6987">MSPGTFCKVTIYQHFESTIISRDDSGMFPDGNIRHFRDQNNFVHIILIYNGFYPIAALNY</sequence>
<comment type="caution">
    <text evidence="1">The sequence shown here is derived from an EMBL/GenBank/DDBJ whole genome shotgun (WGS) entry which is preliminary data.</text>
</comment>
<dbReference type="EMBL" id="JYDT01000067">
    <property type="protein sequence ID" value="KRY86715.1"/>
    <property type="molecule type" value="Genomic_DNA"/>
</dbReference>
<evidence type="ECO:0000313" key="2">
    <source>
        <dbReference type="Proteomes" id="UP000054995"/>
    </source>
</evidence>